<dbReference type="SMART" id="SM00382">
    <property type="entry name" value="AAA"/>
    <property type="match status" value="2"/>
</dbReference>
<keyword evidence="4 10" id="KW-0812">Transmembrane</keyword>
<dbReference type="STRING" id="945553.A0A0D2NWC4"/>
<evidence type="ECO:0000256" key="3">
    <source>
        <dbReference type="ARBA" id="ARBA00022448"/>
    </source>
</evidence>
<organism evidence="12 13">
    <name type="scientific">Hypholoma sublateritium (strain FD-334 SS-4)</name>
    <dbReference type="NCBI Taxonomy" id="945553"/>
    <lineage>
        <taxon>Eukaryota</taxon>
        <taxon>Fungi</taxon>
        <taxon>Dikarya</taxon>
        <taxon>Basidiomycota</taxon>
        <taxon>Agaricomycotina</taxon>
        <taxon>Agaricomycetes</taxon>
        <taxon>Agaricomycetidae</taxon>
        <taxon>Agaricales</taxon>
        <taxon>Agaricineae</taxon>
        <taxon>Strophariaceae</taxon>
        <taxon>Hypholoma</taxon>
    </lineage>
</organism>
<feature type="domain" description="ABC transporter" evidence="11">
    <location>
        <begin position="864"/>
        <end position="1103"/>
    </location>
</feature>
<feature type="domain" description="ABC transporter" evidence="11">
    <location>
        <begin position="172"/>
        <end position="421"/>
    </location>
</feature>
<comment type="subcellular location">
    <subcellularLocation>
        <location evidence="1">Membrane</location>
        <topology evidence="1">Multi-pass membrane protein</topology>
    </subcellularLocation>
</comment>
<dbReference type="InterPro" id="IPR043926">
    <property type="entry name" value="ABCG_dom"/>
</dbReference>
<dbReference type="Pfam" id="PF01061">
    <property type="entry name" value="ABC2_membrane"/>
    <property type="match status" value="2"/>
</dbReference>
<evidence type="ECO:0000256" key="5">
    <source>
        <dbReference type="ARBA" id="ARBA00022741"/>
    </source>
</evidence>
<dbReference type="PANTHER" id="PTHR19241">
    <property type="entry name" value="ATP-BINDING CASSETTE TRANSPORTER"/>
    <property type="match status" value="1"/>
</dbReference>
<feature type="region of interest" description="Disordered" evidence="9">
    <location>
        <begin position="88"/>
        <end position="117"/>
    </location>
</feature>
<feature type="transmembrane region" description="Helical" evidence="10">
    <location>
        <begin position="779"/>
        <end position="799"/>
    </location>
</feature>
<feature type="transmembrane region" description="Helical" evidence="10">
    <location>
        <begin position="1227"/>
        <end position="1245"/>
    </location>
</feature>
<dbReference type="PROSITE" id="PS50893">
    <property type="entry name" value="ABC_TRANSPORTER_2"/>
    <property type="match status" value="2"/>
</dbReference>
<feature type="region of interest" description="Disordered" evidence="9">
    <location>
        <begin position="1"/>
        <end position="67"/>
    </location>
</feature>
<dbReference type="SUPFAM" id="SSF52540">
    <property type="entry name" value="P-loop containing nucleoside triphosphate hydrolases"/>
    <property type="match status" value="2"/>
</dbReference>
<sequence length="1496" mass="165448">MSEAPTHIPLNDIVEETPSGSVSRVPSQPTLFNAEISTSGDHNPHQHQEHPPVAAHPVTMGRKRGNSSVSRVDIDFFDPEGVHQLQRTLTQQHEEEKVEGRRSTSSSDRTLGSKSDEPFDFAKTLRRIVRQREEHNIKSRSLGIGFSGLRVTGVTTANSYYDTLGSLVNPKVIMENIQAARHPSFRNILSGFEGVLKPGEMLLVLGSPGSGCSTLLKTLANHRQEYHAVEGDVHYDSITPDDLSKHFRGDVQYCPEDDVHFPSLSVGETLSFAAAARTPRVRGDASRKDFSSGTTEMLATIFGLRHTLSTPVGDNAIRGVSGGEKKRVSIAEGLASRACIGAWDNSTRGLDASTALEFVRALRIATDNFEQTTIVSIYQAGESLYEYFDKVCVIYEGRMAYFGVASEAKQYFINMGYEPANRQTTADFLVAVTDPNARIPRAGVTNQPRTAAEFAEYFLNSKQGHQNRAELDAYLDEFVGKSDKKEAYIESARAEFAKNTRKSSPYLLSIPQQVKIVMHRRAQILIGNKLNTGLVLFSYIFQAVIIGSVFLNSPEATSAYFSRGGVLFFALLFSALSTMAEIPALYSQRPIVARHQKSALYHPFIEALALTLVDLPITILSTTVFAIILYFMVGLQKSADQFFVFFLFLFIMAMTMKGWFRAIAAAFPSEATAQSFAGISILMLTIYTGYTIPKPSMIGALRWITYINPLKYGFESIVTNEFRTLDGTCSNLVPQGAGYENISLANQVCATVGALPGEGTVNGDRFVGLSYGFKWSDTWMNLGICIAFGVAFTAALLIFTEFNSSTSVDSAITLFKRGSKARAVKATGDDEETGATNEKIPEKLASPTSPTSEKIAAPRMTDIFSWKDVTYIVPIPGKEDRMLLSNVSGYVAPGKLTALMGESGAGKTTLLNVLAQRTDTGVVTGDRLVNGKPLPADFQSQSGYCQQMDTHVPQATVREALLFSAKLRQPPSVPLSEKEAYVDKCLDMCGLTAYADASVGSLSIEHKKRTTIGVELAAKPKLLLFLDEPTSGLDSQSAWAIMSFLRTLADNGQAILCTIHQPSAELFQVFDRMLLLRKGGQTVYFGDIGANATKLISYFETNGARTCLSHENPAEYMLDVIGAGATASSAQNWYEIWKQSPESVRVQEELDEITNGNTGAAVSTEIHSEFATKWGYQMWELLKRNSEAHWRDPSYLMAKLTLNAIGGLFIGFTFFKSKDSQQGTQNKLFAIFMATILSVPLSNQLQVPFIKMRSVYEIRERPSRMYSWTALVASQILIELPWNVLGSFILFITWYWTVGFENSRAGYTFLMMVVAYPFYYTTFGLAVAAMAPSAEIAALLFSLLFSFVLTFNGVLQPYRELGWWQWMYRLSPYTYLIEGLLGQAIGKQEVNCAAIEFVTITPPSGQSCGEYMNSYISAAGGYLTNADATSDCQFCSVRTTDQFLGNTFNIFYDHHWRNFGIMIAFIFFNVFLVFSMTYIFRIHKGSFLPSFKRKKN</sequence>
<evidence type="ECO:0000256" key="2">
    <source>
        <dbReference type="ARBA" id="ARBA00006012"/>
    </source>
</evidence>
<dbReference type="CDD" id="cd03232">
    <property type="entry name" value="ABCG_PDR_domain2"/>
    <property type="match status" value="1"/>
</dbReference>
<dbReference type="GO" id="GO:0016887">
    <property type="term" value="F:ATP hydrolysis activity"/>
    <property type="evidence" value="ECO:0007669"/>
    <property type="project" value="InterPro"/>
</dbReference>
<evidence type="ECO:0000256" key="6">
    <source>
        <dbReference type="ARBA" id="ARBA00022840"/>
    </source>
</evidence>
<dbReference type="GO" id="GO:0016020">
    <property type="term" value="C:membrane"/>
    <property type="evidence" value="ECO:0007669"/>
    <property type="project" value="UniProtKB-SubCell"/>
</dbReference>
<feature type="transmembrane region" description="Helical" evidence="10">
    <location>
        <begin position="1266"/>
        <end position="1296"/>
    </location>
</feature>
<dbReference type="InterPro" id="IPR010929">
    <property type="entry name" value="PDR_CDR_ABC"/>
</dbReference>
<feature type="compositionally biased region" description="Polar residues" evidence="9">
    <location>
        <begin position="103"/>
        <end position="113"/>
    </location>
</feature>
<dbReference type="Proteomes" id="UP000054270">
    <property type="component" value="Unassembled WGS sequence"/>
</dbReference>
<feature type="transmembrane region" description="Helical" evidence="10">
    <location>
        <begin position="642"/>
        <end position="660"/>
    </location>
</feature>
<dbReference type="OrthoDB" id="245989at2759"/>
<evidence type="ECO:0000313" key="12">
    <source>
        <dbReference type="EMBL" id="KJA23084.1"/>
    </source>
</evidence>
<accession>A0A0D2NWC4</accession>
<keyword evidence="6" id="KW-0067">ATP-binding</keyword>
<dbReference type="InterPro" id="IPR017871">
    <property type="entry name" value="ABC_transporter-like_CS"/>
</dbReference>
<dbReference type="PROSITE" id="PS00211">
    <property type="entry name" value="ABC_TRANSPORTER_1"/>
    <property type="match status" value="1"/>
</dbReference>
<feature type="transmembrane region" description="Helical" evidence="10">
    <location>
        <begin position="1308"/>
        <end position="1329"/>
    </location>
</feature>
<evidence type="ECO:0000256" key="7">
    <source>
        <dbReference type="ARBA" id="ARBA00022989"/>
    </source>
</evidence>
<feature type="transmembrane region" description="Helical" evidence="10">
    <location>
        <begin position="1459"/>
        <end position="1480"/>
    </location>
</feature>
<dbReference type="InterPro" id="IPR027417">
    <property type="entry name" value="P-loop_NTPase"/>
</dbReference>
<evidence type="ECO:0000313" key="13">
    <source>
        <dbReference type="Proteomes" id="UP000054270"/>
    </source>
</evidence>
<feature type="transmembrane region" description="Helical" evidence="10">
    <location>
        <begin position="672"/>
        <end position="692"/>
    </location>
</feature>
<comment type="similarity">
    <text evidence="2">Belongs to the ABC transporter superfamily. ABCG family. PDR (TC 3.A.1.205) subfamily.</text>
</comment>
<dbReference type="Pfam" id="PF00005">
    <property type="entry name" value="ABC_tran"/>
    <property type="match status" value="2"/>
</dbReference>
<protein>
    <recommendedName>
        <fullName evidence="11">ABC transporter domain-containing protein</fullName>
    </recommendedName>
</protein>
<dbReference type="CDD" id="cd03233">
    <property type="entry name" value="ABCG_PDR_domain1"/>
    <property type="match status" value="1"/>
</dbReference>
<feature type="transmembrane region" description="Helical" evidence="10">
    <location>
        <begin position="530"/>
        <end position="551"/>
    </location>
</feature>
<feature type="compositionally biased region" description="Polar residues" evidence="9">
    <location>
        <begin position="18"/>
        <end position="41"/>
    </location>
</feature>
<keyword evidence="8 10" id="KW-0472">Membrane</keyword>
<feature type="transmembrane region" description="Helical" evidence="10">
    <location>
        <begin position="1196"/>
        <end position="1215"/>
    </location>
</feature>
<dbReference type="GO" id="GO:0005524">
    <property type="term" value="F:ATP binding"/>
    <property type="evidence" value="ECO:0007669"/>
    <property type="project" value="UniProtKB-KW"/>
</dbReference>
<dbReference type="InterPro" id="IPR003593">
    <property type="entry name" value="AAA+_ATPase"/>
</dbReference>
<dbReference type="GO" id="GO:0140359">
    <property type="term" value="F:ABC-type transporter activity"/>
    <property type="evidence" value="ECO:0007669"/>
    <property type="project" value="InterPro"/>
</dbReference>
<reference evidence="13" key="1">
    <citation type="submission" date="2014-04" db="EMBL/GenBank/DDBJ databases">
        <title>Evolutionary Origins and Diversification of the Mycorrhizal Mutualists.</title>
        <authorList>
            <consortium name="DOE Joint Genome Institute"/>
            <consortium name="Mycorrhizal Genomics Consortium"/>
            <person name="Kohler A."/>
            <person name="Kuo A."/>
            <person name="Nagy L.G."/>
            <person name="Floudas D."/>
            <person name="Copeland A."/>
            <person name="Barry K.W."/>
            <person name="Cichocki N."/>
            <person name="Veneault-Fourrey C."/>
            <person name="LaButti K."/>
            <person name="Lindquist E.A."/>
            <person name="Lipzen A."/>
            <person name="Lundell T."/>
            <person name="Morin E."/>
            <person name="Murat C."/>
            <person name="Riley R."/>
            <person name="Ohm R."/>
            <person name="Sun H."/>
            <person name="Tunlid A."/>
            <person name="Henrissat B."/>
            <person name="Grigoriev I.V."/>
            <person name="Hibbett D.S."/>
            <person name="Martin F."/>
        </authorList>
    </citation>
    <scope>NUCLEOTIDE SEQUENCE [LARGE SCALE GENOMIC DNA]</scope>
    <source>
        <strain evidence="13">FD-334 SS-4</strain>
    </source>
</reference>
<feature type="compositionally biased region" description="Basic and acidic residues" evidence="9">
    <location>
        <begin position="92"/>
        <end position="102"/>
    </location>
</feature>
<dbReference type="EMBL" id="KN817545">
    <property type="protein sequence ID" value="KJA23084.1"/>
    <property type="molecule type" value="Genomic_DNA"/>
</dbReference>
<feature type="transmembrane region" description="Helical" evidence="10">
    <location>
        <begin position="1336"/>
        <end position="1355"/>
    </location>
</feature>
<evidence type="ECO:0000256" key="4">
    <source>
        <dbReference type="ARBA" id="ARBA00022692"/>
    </source>
</evidence>
<feature type="transmembrane region" description="Helical" evidence="10">
    <location>
        <begin position="566"/>
        <end position="586"/>
    </location>
</feature>
<dbReference type="InterPro" id="IPR034003">
    <property type="entry name" value="ABCG_PDR_2"/>
</dbReference>
<dbReference type="InterPro" id="IPR013525">
    <property type="entry name" value="ABC2_TM"/>
</dbReference>
<name>A0A0D2NWC4_HYPSF</name>
<evidence type="ECO:0000256" key="9">
    <source>
        <dbReference type="SAM" id="MobiDB-lite"/>
    </source>
</evidence>
<keyword evidence="5" id="KW-0547">Nucleotide-binding</keyword>
<dbReference type="InterPro" id="IPR029481">
    <property type="entry name" value="ABC_trans_N"/>
</dbReference>
<evidence type="ECO:0000259" key="11">
    <source>
        <dbReference type="PROSITE" id="PS50893"/>
    </source>
</evidence>
<dbReference type="InterPro" id="IPR003439">
    <property type="entry name" value="ABC_transporter-like_ATP-bd"/>
</dbReference>
<dbReference type="FunFam" id="3.40.50.300:FF:000054">
    <property type="entry name" value="ABC multidrug transporter atrF"/>
    <property type="match status" value="1"/>
</dbReference>
<keyword evidence="3" id="KW-0813">Transport</keyword>
<dbReference type="Pfam" id="PF19055">
    <property type="entry name" value="ABC2_membrane_7"/>
    <property type="match status" value="1"/>
</dbReference>
<dbReference type="InterPro" id="IPR034001">
    <property type="entry name" value="ABCG_PDR_1"/>
</dbReference>
<feature type="transmembrane region" description="Helical" evidence="10">
    <location>
        <begin position="607"/>
        <end position="630"/>
    </location>
</feature>
<evidence type="ECO:0000256" key="8">
    <source>
        <dbReference type="ARBA" id="ARBA00023136"/>
    </source>
</evidence>
<dbReference type="Gene3D" id="3.40.50.300">
    <property type="entry name" value="P-loop containing nucleotide triphosphate hydrolases"/>
    <property type="match status" value="2"/>
</dbReference>
<evidence type="ECO:0000256" key="1">
    <source>
        <dbReference type="ARBA" id="ARBA00004141"/>
    </source>
</evidence>
<keyword evidence="13" id="KW-1185">Reference proteome</keyword>
<evidence type="ECO:0000256" key="10">
    <source>
        <dbReference type="SAM" id="Phobius"/>
    </source>
</evidence>
<keyword evidence="7 10" id="KW-1133">Transmembrane helix</keyword>
<dbReference type="OMA" id="AFICYMI"/>
<feature type="region of interest" description="Disordered" evidence="9">
    <location>
        <begin position="825"/>
        <end position="853"/>
    </location>
</feature>
<proteinExistence type="inferred from homology"/>
<gene>
    <name evidence="12" type="ORF">HYPSUDRAFT_40207</name>
</gene>
<dbReference type="Pfam" id="PF06422">
    <property type="entry name" value="PDR_CDR"/>
    <property type="match status" value="2"/>
</dbReference>
<dbReference type="Pfam" id="PF14510">
    <property type="entry name" value="ABC_trans_N"/>
    <property type="match status" value="1"/>
</dbReference>